<dbReference type="InterPro" id="IPR041698">
    <property type="entry name" value="Methyltransf_25"/>
</dbReference>
<dbReference type="GO" id="GO:0071164">
    <property type="term" value="F:RNA cap trimethylguanosine synthase activity"/>
    <property type="evidence" value="ECO:0007669"/>
    <property type="project" value="TreeGrafter"/>
</dbReference>
<gene>
    <name evidence="2" type="ORF">HA331_00405</name>
</gene>
<protein>
    <submittedName>
        <fullName evidence="2">Methyltransferase domain-containing protein</fullName>
    </submittedName>
</protein>
<dbReference type="InterPro" id="IPR029063">
    <property type="entry name" value="SAM-dependent_MTases_sf"/>
</dbReference>
<dbReference type="EMBL" id="DUJN01000002">
    <property type="protein sequence ID" value="HII60236.1"/>
    <property type="molecule type" value="Genomic_DNA"/>
</dbReference>
<dbReference type="GeneID" id="1443545"/>
<dbReference type="Gene3D" id="3.40.50.150">
    <property type="entry name" value="Vaccinia Virus protein VP39"/>
    <property type="match status" value="1"/>
</dbReference>
<evidence type="ECO:0000313" key="3">
    <source>
        <dbReference type="Proteomes" id="UP000617544"/>
    </source>
</evidence>
<dbReference type="OMA" id="WKGEFEY"/>
<sequence>MISEESVKLAEELIRKGYSEKKIRSLLKLPENDFKLALEVARARIKAKDKFSRNDLWFNLEGLRYATHEAVADYRGKRLKEQGIKSIADVSCGVGIQLIFFAKHGIRSVGVDIDPIKIEFARRNAEKYGVKVEFMVGDSLSPEVVEKIDADVIFSDPARPPEVPERNLEDLLPSPLKVYEAYKKRVDAFIFDLPPQIRREKVPWEGEFEYIDLFGHLNRLTFYTEPLAKAERSAVILPQGVRLESDPDLENIVEETKEPRRYLYEIPQAIDYANLINELFHKVKGDLKLLLREKRRILATSNDEVESDYFKRSYIVVKTMPFHPVRINDFLRKEGYGRATLRINIDEKEYWRVRKKIEAGLKGEKRAFVFKVGNLAIIAEELHRAL</sequence>
<dbReference type="Pfam" id="PF13649">
    <property type="entry name" value="Methyltransf_25"/>
    <property type="match status" value="1"/>
</dbReference>
<feature type="domain" description="Methyltransferase" evidence="1">
    <location>
        <begin position="87"/>
        <end position="155"/>
    </location>
</feature>
<comment type="caution">
    <text evidence="2">The sequence shown here is derived from an EMBL/GenBank/DDBJ whole genome shotgun (WGS) entry which is preliminary data.</text>
</comment>
<dbReference type="PANTHER" id="PTHR14741:SF32">
    <property type="entry name" value="TRIMETHYLGUANOSINE SYNTHASE"/>
    <property type="match status" value="1"/>
</dbReference>
<dbReference type="SUPFAM" id="SSF53335">
    <property type="entry name" value="S-adenosyl-L-methionine-dependent methyltransferases"/>
    <property type="match status" value="1"/>
</dbReference>
<dbReference type="RefSeq" id="WP_010885310.1">
    <property type="nucleotide sequence ID" value="NZ_DUJN01000002.1"/>
</dbReference>
<keyword evidence="2" id="KW-0489">Methyltransferase</keyword>
<dbReference type="Proteomes" id="UP000617544">
    <property type="component" value="Unassembled WGS sequence"/>
</dbReference>
<keyword evidence="2" id="KW-0808">Transferase</keyword>
<accession>A0A832T2S8</accession>
<evidence type="ECO:0000259" key="1">
    <source>
        <dbReference type="Pfam" id="PF13649"/>
    </source>
</evidence>
<dbReference type="PANTHER" id="PTHR14741">
    <property type="entry name" value="S-ADENOSYLMETHIONINE-DEPENDENT METHYLTRANSFERASE RELATED"/>
    <property type="match status" value="1"/>
</dbReference>
<evidence type="ECO:0000313" key="2">
    <source>
        <dbReference type="EMBL" id="HII60236.1"/>
    </source>
</evidence>
<dbReference type="CDD" id="cd02440">
    <property type="entry name" value="AdoMet_MTases"/>
    <property type="match status" value="1"/>
</dbReference>
<reference evidence="2" key="1">
    <citation type="journal article" date="2020" name="bioRxiv">
        <title>A rank-normalized archaeal taxonomy based on genome phylogeny resolves widespread incomplete and uneven classifications.</title>
        <authorList>
            <person name="Rinke C."/>
            <person name="Chuvochina M."/>
            <person name="Mussig A.J."/>
            <person name="Chaumeil P.-A."/>
            <person name="Waite D.W."/>
            <person name="Whitman W.B."/>
            <person name="Parks D.H."/>
            <person name="Hugenholtz P."/>
        </authorList>
    </citation>
    <scope>NUCLEOTIDE SEQUENCE</scope>
    <source>
        <strain evidence="2">UBA8834</strain>
    </source>
</reference>
<dbReference type="AlphaFoldDB" id="A0A832T2S8"/>
<name>A0A832T2S8_PYRHR</name>
<proteinExistence type="predicted"/>
<organism evidence="2 3">
    <name type="scientific">Pyrococcus horikoshii</name>
    <dbReference type="NCBI Taxonomy" id="53953"/>
    <lineage>
        <taxon>Archaea</taxon>
        <taxon>Methanobacteriati</taxon>
        <taxon>Methanobacteriota</taxon>
        <taxon>Thermococci</taxon>
        <taxon>Thermococcales</taxon>
        <taxon>Thermococcaceae</taxon>
        <taxon>Pyrococcus</taxon>
    </lineage>
</organism>